<comment type="caution">
    <text evidence="1">The sequence shown here is derived from an EMBL/GenBank/DDBJ whole genome shotgun (WGS) entry which is preliminary data.</text>
</comment>
<dbReference type="EMBL" id="CM042055">
    <property type="protein sequence ID" value="KAI3701432.1"/>
    <property type="molecule type" value="Genomic_DNA"/>
</dbReference>
<keyword evidence="2" id="KW-1185">Reference proteome</keyword>
<name>A0ACB8ZUC4_ARCLA</name>
<proteinExistence type="predicted"/>
<reference evidence="2" key="1">
    <citation type="journal article" date="2022" name="Mol. Ecol. Resour.">
        <title>The genomes of chicory, endive, great burdock and yacon provide insights into Asteraceae palaeo-polyploidization history and plant inulin production.</title>
        <authorList>
            <person name="Fan W."/>
            <person name="Wang S."/>
            <person name="Wang H."/>
            <person name="Wang A."/>
            <person name="Jiang F."/>
            <person name="Liu H."/>
            <person name="Zhao H."/>
            <person name="Xu D."/>
            <person name="Zhang Y."/>
        </authorList>
    </citation>
    <scope>NUCLEOTIDE SEQUENCE [LARGE SCALE GENOMIC DNA]</scope>
    <source>
        <strain evidence="2">cv. Niubang</strain>
    </source>
</reference>
<protein>
    <submittedName>
        <fullName evidence="1">Uncharacterized protein</fullName>
    </submittedName>
</protein>
<gene>
    <name evidence="1" type="ORF">L6452_26498</name>
</gene>
<evidence type="ECO:0000313" key="2">
    <source>
        <dbReference type="Proteomes" id="UP001055879"/>
    </source>
</evidence>
<reference evidence="1 2" key="2">
    <citation type="journal article" date="2022" name="Mol. Ecol. Resour.">
        <title>The genomes of chicory, endive, great burdock and yacon provide insights into Asteraceae paleo-polyploidization history and plant inulin production.</title>
        <authorList>
            <person name="Fan W."/>
            <person name="Wang S."/>
            <person name="Wang H."/>
            <person name="Wang A."/>
            <person name="Jiang F."/>
            <person name="Liu H."/>
            <person name="Zhao H."/>
            <person name="Xu D."/>
            <person name="Zhang Y."/>
        </authorList>
    </citation>
    <scope>NUCLEOTIDE SEQUENCE [LARGE SCALE GENOMIC DNA]</scope>
    <source>
        <strain evidence="2">cv. Niubang</strain>
    </source>
</reference>
<evidence type="ECO:0000313" key="1">
    <source>
        <dbReference type="EMBL" id="KAI3701432.1"/>
    </source>
</evidence>
<accession>A0ACB8ZUC4</accession>
<sequence>MVVCHCGLFATIRTSWTTKNPGRRFYGCPRKVSRCDFFSWYDQQLCNRSVEVIPGLLRSKNIVEASLKAKEKEIMSLPIPIRQLTPVPNPLMFDRTLFCQTFTCSAFIPSVSSSSFGTYLKLPNSFFGNFPRTDCFFI</sequence>
<organism evidence="1 2">
    <name type="scientific">Arctium lappa</name>
    <name type="common">Greater burdock</name>
    <name type="synonym">Lappa major</name>
    <dbReference type="NCBI Taxonomy" id="4217"/>
    <lineage>
        <taxon>Eukaryota</taxon>
        <taxon>Viridiplantae</taxon>
        <taxon>Streptophyta</taxon>
        <taxon>Embryophyta</taxon>
        <taxon>Tracheophyta</taxon>
        <taxon>Spermatophyta</taxon>
        <taxon>Magnoliopsida</taxon>
        <taxon>eudicotyledons</taxon>
        <taxon>Gunneridae</taxon>
        <taxon>Pentapetalae</taxon>
        <taxon>asterids</taxon>
        <taxon>campanulids</taxon>
        <taxon>Asterales</taxon>
        <taxon>Asteraceae</taxon>
        <taxon>Carduoideae</taxon>
        <taxon>Cardueae</taxon>
        <taxon>Arctiinae</taxon>
        <taxon>Arctium</taxon>
    </lineage>
</organism>
<dbReference type="Proteomes" id="UP001055879">
    <property type="component" value="Linkage Group LG09"/>
</dbReference>